<accession>A0ABR1VSG5</accession>
<protein>
    <submittedName>
        <fullName evidence="2">Uncharacterized protein</fullName>
    </submittedName>
</protein>
<keyword evidence="3" id="KW-1185">Reference proteome</keyword>
<organism evidence="2 3">
    <name type="scientific">Apiospora phragmitis</name>
    <dbReference type="NCBI Taxonomy" id="2905665"/>
    <lineage>
        <taxon>Eukaryota</taxon>
        <taxon>Fungi</taxon>
        <taxon>Dikarya</taxon>
        <taxon>Ascomycota</taxon>
        <taxon>Pezizomycotina</taxon>
        <taxon>Sordariomycetes</taxon>
        <taxon>Xylariomycetidae</taxon>
        <taxon>Amphisphaeriales</taxon>
        <taxon>Apiosporaceae</taxon>
        <taxon>Apiospora</taxon>
    </lineage>
</organism>
<gene>
    <name evidence="2" type="ORF">PG994_005113</name>
</gene>
<dbReference type="Proteomes" id="UP001480595">
    <property type="component" value="Unassembled WGS sequence"/>
</dbReference>
<evidence type="ECO:0000256" key="1">
    <source>
        <dbReference type="SAM" id="MobiDB-lite"/>
    </source>
</evidence>
<dbReference type="EMBL" id="JAQQWL010000005">
    <property type="protein sequence ID" value="KAK8074214.1"/>
    <property type="molecule type" value="Genomic_DNA"/>
</dbReference>
<dbReference type="RefSeq" id="XP_066718689.1">
    <property type="nucleotide sequence ID" value="XM_066856522.1"/>
</dbReference>
<evidence type="ECO:0000313" key="3">
    <source>
        <dbReference type="Proteomes" id="UP001480595"/>
    </source>
</evidence>
<feature type="compositionally biased region" description="Basic and acidic residues" evidence="1">
    <location>
        <begin position="94"/>
        <end position="107"/>
    </location>
</feature>
<name>A0ABR1VSG5_9PEZI</name>
<feature type="region of interest" description="Disordered" evidence="1">
    <location>
        <begin position="34"/>
        <end position="116"/>
    </location>
</feature>
<evidence type="ECO:0000313" key="2">
    <source>
        <dbReference type="EMBL" id="KAK8074214.1"/>
    </source>
</evidence>
<reference evidence="2 3" key="1">
    <citation type="submission" date="2023-01" db="EMBL/GenBank/DDBJ databases">
        <title>Analysis of 21 Apiospora genomes using comparative genomics revels a genus with tremendous synthesis potential of carbohydrate active enzymes and secondary metabolites.</title>
        <authorList>
            <person name="Sorensen T."/>
        </authorList>
    </citation>
    <scope>NUCLEOTIDE SEQUENCE [LARGE SCALE GENOMIC DNA]</scope>
    <source>
        <strain evidence="2 3">CBS 135458</strain>
    </source>
</reference>
<proteinExistence type="predicted"/>
<sequence>MAKFAAAGGFANANSARACWCAVKKKLIACATDKVGTDGYDPPEAATPKTKASAKKATPTTGTNKRKARAKKTSVYASDDDGDNMDTPTKKVKKVEQDDQTVIKDELTKEEDDDEV</sequence>
<dbReference type="GeneID" id="92089585"/>
<feature type="compositionally biased region" description="Low complexity" evidence="1">
    <location>
        <begin position="42"/>
        <end position="61"/>
    </location>
</feature>
<comment type="caution">
    <text evidence="2">The sequence shown here is derived from an EMBL/GenBank/DDBJ whole genome shotgun (WGS) entry which is preliminary data.</text>
</comment>